<dbReference type="CDD" id="cd07771">
    <property type="entry name" value="ASKHA_NBD_FGGY_RhaB-like"/>
    <property type="match status" value="1"/>
</dbReference>
<evidence type="ECO:0000256" key="5">
    <source>
        <dbReference type="ARBA" id="ARBA00022840"/>
    </source>
</evidence>
<feature type="domain" description="Carbohydrate kinase FGGY C-terminal" evidence="10">
    <location>
        <begin position="287"/>
        <end position="479"/>
    </location>
</feature>
<gene>
    <name evidence="11" type="ORF">GCM10009825_10670</name>
</gene>
<feature type="compositionally biased region" description="Low complexity" evidence="8">
    <location>
        <begin position="505"/>
        <end position="519"/>
    </location>
</feature>
<dbReference type="InterPro" id="IPR000577">
    <property type="entry name" value="Carb_kinase_FGGY"/>
</dbReference>
<evidence type="ECO:0000313" key="12">
    <source>
        <dbReference type="Proteomes" id="UP001500102"/>
    </source>
</evidence>
<dbReference type="InterPro" id="IPR013449">
    <property type="entry name" value="Rhamnulokinase"/>
</dbReference>
<accession>A0ABN2YN90</accession>
<dbReference type="PANTHER" id="PTHR10196">
    <property type="entry name" value="SUGAR KINASE"/>
    <property type="match status" value="1"/>
</dbReference>
<evidence type="ECO:0000256" key="8">
    <source>
        <dbReference type="SAM" id="MobiDB-lite"/>
    </source>
</evidence>
<dbReference type="Gene3D" id="3.30.420.40">
    <property type="match status" value="2"/>
</dbReference>
<protein>
    <submittedName>
        <fullName evidence="11">Rhamnulokinase family protein</fullName>
    </submittedName>
</protein>
<keyword evidence="6" id="KW-1015">Disulfide bond</keyword>
<evidence type="ECO:0000256" key="2">
    <source>
        <dbReference type="ARBA" id="ARBA00022679"/>
    </source>
</evidence>
<keyword evidence="7" id="KW-0684">Rhamnose metabolism</keyword>
<dbReference type="SUPFAM" id="SSF53067">
    <property type="entry name" value="Actin-like ATPase domain"/>
    <property type="match status" value="2"/>
</dbReference>
<evidence type="ECO:0000256" key="7">
    <source>
        <dbReference type="ARBA" id="ARBA00023308"/>
    </source>
</evidence>
<evidence type="ECO:0000259" key="10">
    <source>
        <dbReference type="Pfam" id="PF02782"/>
    </source>
</evidence>
<keyword evidence="5" id="KW-0067">ATP-binding</keyword>
<evidence type="ECO:0000313" key="11">
    <source>
        <dbReference type="EMBL" id="GAA2130003.1"/>
    </source>
</evidence>
<evidence type="ECO:0000256" key="4">
    <source>
        <dbReference type="ARBA" id="ARBA00022777"/>
    </source>
</evidence>
<sequence>MSTEPSATNAAPALVVTNSSAAPARSLSAGSVFAGSVFAAVDIGASSGRVILGHVIEGRAELETVHRFPNGVKELDGGLRWDFDALFAEVLTGLAAAATAAAARGESIASIGIDTWAVDYGLVNAAGDLVAAPFSYRDDRSRAAVARVHQLLDPARLYATTGLQFLPFNTIYQLATEAHLDGLQALLIPDLIGFLLTGQRRTEATNASTTGLFDAVAGEWATEFLSALGLPKDLFPPLIQPGETVGTLLPEIAERTGLTAATKVVAVGSHDTASAVAAVPAERRNFAYISSGTWSLVGVELSHPVLSEASRAANFTNERGVDGTIRYLRNVGGLWLLSECQRTWAGEGYRPELVELLDAAAALPPGGPLINADDPYFIAPANMPDRIRAAVRNTGAVLPEHPAHIVRCILDSLAAGYARTIADAERLADLSTEVVHIVGGGSQNRLLCQLTADATGKRVIAGPVEATALGNVLVQARAAGVVSGGLGELRAVVRASQHPAEYVPARRPAPSPMSSGGAL</sequence>
<evidence type="ECO:0000256" key="6">
    <source>
        <dbReference type="ARBA" id="ARBA00023157"/>
    </source>
</evidence>
<feature type="domain" description="Carbohydrate kinase FGGY N-terminal" evidence="9">
    <location>
        <begin position="39"/>
        <end position="276"/>
    </location>
</feature>
<keyword evidence="3" id="KW-0547">Nucleotide-binding</keyword>
<comment type="similarity">
    <text evidence="1">Belongs to the FGGY kinase family.</text>
</comment>
<dbReference type="PIRSF" id="PIRSF000538">
    <property type="entry name" value="GlpK"/>
    <property type="match status" value="1"/>
</dbReference>
<dbReference type="InterPro" id="IPR043129">
    <property type="entry name" value="ATPase_NBD"/>
</dbReference>
<comment type="caution">
    <text evidence="11">The sequence shown here is derived from an EMBL/GenBank/DDBJ whole genome shotgun (WGS) entry which is preliminary data.</text>
</comment>
<dbReference type="PANTHER" id="PTHR10196:SF93">
    <property type="entry name" value="L-RHAMNULOKINASE"/>
    <property type="match status" value="1"/>
</dbReference>
<evidence type="ECO:0000259" key="9">
    <source>
        <dbReference type="Pfam" id="PF00370"/>
    </source>
</evidence>
<dbReference type="Pfam" id="PF02782">
    <property type="entry name" value="FGGY_C"/>
    <property type="match status" value="1"/>
</dbReference>
<proteinExistence type="inferred from homology"/>
<feature type="region of interest" description="Disordered" evidence="8">
    <location>
        <begin position="500"/>
        <end position="519"/>
    </location>
</feature>
<dbReference type="InterPro" id="IPR018484">
    <property type="entry name" value="FGGY_N"/>
</dbReference>
<dbReference type="RefSeq" id="WP_344362918.1">
    <property type="nucleotide sequence ID" value="NZ_BAAAQB010000012.1"/>
</dbReference>
<dbReference type="EMBL" id="BAAAQB010000012">
    <property type="protein sequence ID" value="GAA2130003.1"/>
    <property type="molecule type" value="Genomic_DNA"/>
</dbReference>
<evidence type="ECO:0000256" key="1">
    <source>
        <dbReference type="ARBA" id="ARBA00009156"/>
    </source>
</evidence>
<keyword evidence="4" id="KW-0418">Kinase</keyword>
<keyword evidence="12" id="KW-1185">Reference proteome</keyword>
<dbReference type="InterPro" id="IPR018485">
    <property type="entry name" value="FGGY_C"/>
</dbReference>
<dbReference type="Proteomes" id="UP001500102">
    <property type="component" value="Unassembled WGS sequence"/>
</dbReference>
<organism evidence="11 12">
    <name type="scientific">Arthrobacter humicola</name>
    <dbReference type="NCBI Taxonomy" id="409291"/>
    <lineage>
        <taxon>Bacteria</taxon>
        <taxon>Bacillati</taxon>
        <taxon>Actinomycetota</taxon>
        <taxon>Actinomycetes</taxon>
        <taxon>Micrococcales</taxon>
        <taxon>Micrococcaceae</taxon>
        <taxon>Arthrobacter</taxon>
    </lineage>
</organism>
<reference evidence="11 12" key="1">
    <citation type="journal article" date="2019" name="Int. J. Syst. Evol. Microbiol.">
        <title>The Global Catalogue of Microorganisms (GCM) 10K type strain sequencing project: providing services to taxonomists for standard genome sequencing and annotation.</title>
        <authorList>
            <consortium name="The Broad Institute Genomics Platform"/>
            <consortium name="The Broad Institute Genome Sequencing Center for Infectious Disease"/>
            <person name="Wu L."/>
            <person name="Ma J."/>
        </authorList>
    </citation>
    <scope>NUCLEOTIDE SEQUENCE [LARGE SCALE GENOMIC DNA]</scope>
    <source>
        <strain evidence="11 12">JCM 15921</strain>
    </source>
</reference>
<dbReference type="Pfam" id="PF00370">
    <property type="entry name" value="FGGY_N"/>
    <property type="match status" value="1"/>
</dbReference>
<name>A0ABN2YN90_9MICC</name>
<evidence type="ECO:0000256" key="3">
    <source>
        <dbReference type="ARBA" id="ARBA00022741"/>
    </source>
</evidence>
<keyword evidence="2" id="KW-0808">Transferase</keyword>